<dbReference type="InterPro" id="IPR026780">
    <property type="entry name" value="PNRC1/2"/>
</dbReference>
<dbReference type="EMBL" id="GEDV01011098">
    <property type="protein sequence ID" value="JAP77459.1"/>
    <property type="molecule type" value="Transcribed_RNA"/>
</dbReference>
<dbReference type="Pfam" id="PF15365">
    <property type="entry name" value="PNRC"/>
    <property type="match status" value="1"/>
</dbReference>
<dbReference type="PANTHER" id="PTHR15405">
    <property type="entry name" value="PROLINE-RICH NUCLEAR RECEPTOR COACTIVATOR"/>
    <property type="match status" value="1"/>
</dbReference>
<feature type="region of interest" description="Disordered" evidence="6">
    <location>
        <begin position="1"/>
        <end position="89"/>
    </location>
</feature>
<name>A0A131YDV2_RHIAP</name>
<evidence type="ECO:0000256" key="3">
    <source>
        <dbReference type="ARBA" id="ARBA00023159"/>
    </source>
</evidence>
<evidence type="ECO:0000256" key="1">
    <source>
        <dbReference type="ARBA" id="ARBA00004123"/>
    </source>
</evidence>
<sequence>MATRVGQAVGPVAFGPVPRRRDRQAGSGAHHAQRNNAVPPKKTFKAATPSAAKNSGRVPLFTKSASSSPPLGHYAGPKFSEPPSPAALPRPPVHWMSCGALQAASPEVCLEMTNQLKTLLKVNA</sequence>
<reference evidence="7" key="1">
    <citation type="journal article" date="2016" name="Ticks Tick Borne Dis.">
        <title>De novo assembly and annotation of the salivary gland transcriptome of Rhipicephalus appendiculatus male and female ticks during blood feeding.</title>
        <authorList>
            <person name="de Castro M.H."/>
            <person name="de Klerk D."/>
            <person name="Pienaar R."/>
            <person name="Latif A.A."/>
            <person name="Rees D.J."/>
            <person name="Mans B.J."/>
        </authorList>
    </citation>
    <scope>NUCLEOTIDE SEQUENCE</scope>
    <source>
        <tissue evidence="7">Salivary glands</tissue>
    </source>
</reference>
<evidence type="ECO:0000256" key="6">
    <source>
        <dbReference type="SAM" id="MobiDB-lite"/>
    </source>
</evidence>
<protein>
    <submittedName>
        <fullName evidence="7">Proline-rich nuclear receptor coactivator 2 A</fullName>
    </submittedName>
</protein>
<keyword evidence="5" id="KW-0539">Nucleus</keyword>
<dbReference type="InterPro" id="IPR028322">
    <property type="entry name" value="PNRC-like_rgn"/>
</dbReference>
<keyword evidence="4" id="KW-0804">Transcription</keyword>
<dbReference type="GO" id="GO:0016071">
    <property type="term" value="P:mRNA metabolic process"/>
    <property type="evidence" value="ECO:0007669"/>
    <property type="project" value="UniProtKB-ARBA"/>
</dbReference>
<evidence type="ECO:0000256" key="2">
    <source>
        <dbReference type="ARBA" id="ARBA00023015"/>
    </source>
</evidence>
<evidence type="ECO:0000256" key="5">
    <source>
        <dbReference type="ARBA" id="ARBA00023242"/>
    </source>
</evidence>
<dbReference type="AlphaFoldDB" id="A0A131YDV2"/>
<keyword evidence="2" id="KW-0805">Transcription regulation</keyword>
<keyword evidence="7" id="KW-0675">Receptor</keyword>
<dbReference type="GO" id="GO:0005634">
    <property type="term" value="C:nucleus"/>
    <property type="evidence" value="ECO:0007669"/>
    <property type="project" value="UniProtKB-SubCell"/>
</dbReference>
<accession>A0A131YDV2</accession>
<evidence type="ECO:0000313" key="7">
    <source>
        <dbReference type="EMBL" id="JAP77459.1"/>
    </source>
</evidence>
<proteinExistence type="predicted"/>
<comment type="subcellular location">
    <subcellularLocation>
        <location evidence="1">Nucleus</location>
    </subcellularLocation>
</comment>
<evidence type="ECO:0000256" key="4">
    <source>
        <dbReference type="ARBA" id="ARBA00023163"/>
    </source>
</evidence>
<feature type="compositionally biased region" description="Pro residues" evidence="6">
    <location>
        <begin position="80"/>
        <end position="89"/>
    </location>
</feature>
<keyword evidence="3" id="KW-0010">Activator</keyword>
<organism evidence="7">
    <name type="scientific">Rhipicephalus appendiculatus</name>
    <name type="common">Brown ear tick</name>
    <dbReference type="NCBI Taxonomy" id="34631"/>
    <lineage>
        <taxon>Eukaryota</taxon>
        <taxon>Metazoa</taxon>
        <taxon>Ecdysozoa</taxon>
        <taxon>Arthropoda</taxon>
        <taxon>Chelicerata</taxon>
        <taxon>Arachnida</taxon>
        <taxon>Acari</taxon>
        <taxon>Parasitiformes</taxon>
        <taxon>Ixodida</taxon>
        <taxon>Ixodoidea</taxon>
        <taxon>Ixodidae</taxon>
        <taxon>Rhipicephalinae</taxon>
        <taxon>Rhipicephalus</taxon>
        <taxon>Rhipicephalus</taxon>
    </lineage>
</organism>